<comment type="caution">
    <text evidence="3">The sequence shown here is derived from an EMBL/GenBank/DDBJ whole genome shotgun (WGS) entry which is preliminary data.</text>
</comment>
<feature type="coiled-coil region" evidence="1">
    <location>
        <begin position="453"/>
        <end position="494"/>
    </location>
</feature>
<protein>
    <submittedName>
        <fullName evidence="3">Uncharacterized protein</fullName>
    </submittedName>
</protein>
<dbReference type="GO" id="GO:0016491">
    <property type="term" value="F:oxidoreductase activity"/>
    <property type="evidence" value="ECO:0007669"/>
    <property type="project" value="InterPro"/>
</dbReference>
<sequence length="661" mass="76883">MFEHKDNNIKQQEKSYVVAGERCLKKRKSEINSLSSASVKKFKWNGTEHTSDEISKGENHLASAQWWRELLFSYASSNNGPLVKSEEIFRKNVFVLLYGIDKCVGNPVQWSREDTGFFFNKITNFICIWMNQLKKENMFLDNLKKENMFLDKANLENKRGLDTNQLNLLTSVYQESLKFIKFSARQINIIDSKFKELNYVISKFGESGPCVLYKSSVKILFKNKVNKPNEAWKQADEYRELQKAQHSLKETHSNFNAYLGTELKNKDHELNVAKKQAEEHHEELRKAPDFLKDHLKCDESSLEIQLQNKDFELNEAWKQADEYREELIKAQNSLKEAHLKFNESSLATELKNKDHELNVAREQADKYLAELRKTQNSLIEAHLKWSKPSLASELLKNTNYELNQARKQADEYREELRKTQNSLKEAHLKLNVPMPTNNKETQVDKQVTLEGCLQDKVKQLNELQTQLERSVKQQKETEDELTETREQLQSFVAKSREIAQTKQADINKKLTNIQTLLLMKNPNYRPSCQTENESLNKEEKIFDDIKAIIEYDTKSSNNDNNCKQNTTESNSQTNSSSASLRVSEYEMHFFSLITAFLKITPFPLSSHTIYSYVSNIDNAVDLQFVESLLRKFPSIFKEVPGVPGSMEKSWIYLDLKPVITI</sequence>
<name>A0AAV6UTQ6_9ARAC</name>
<keyword evidence="4" id="KW-1185">Reference proteome</keyword>
<feature type="coiled-coil region" evidence="1">
    <location>
        <begin position="320"/>
        <end position="429"/>
    </location>
</feature>
<evidence type="ECO:0000256" key="2">
    <source>
        <dbReference type="SAM" id="MobiDB-lite"/>
    </source>
</evidence>
<evidence type="ECO:0000313" key="3">
    <source>
        <dbReference type="EMBL" id="KAG8187179.1"/>
    </source>
</evidence>
<dbReference type="GO" id="GO:0009897">
    <property type="term" value="C:external side of plasma membrane"/>
    <property type="evidence" value="ECO:0007669"/>
    <property type="project" value="InterPro"/>
</dbReference>
<dbReference type="PANTHER" id="PTHR16001">
    <property type="entry name" value="ECTO-NOX DISULFIDE-THIOL EXCHANGER"/>
    <property type="match status" value="1"/>
</dbReference>
<keyword evidence="1" id="KW-0175">Coiled coil</keyword>
<accession>A0AAV6UTQ6</accession>
<feature type="region of interest" description="Disordered" evidence="2">
    <location>
        <begin position="556"/>
        <end position="576"/>
    </location>
</feature>
<dbReference type="InterPro" id="IPR038876">
    <property type="entry name" value="ENOX"/>
</dbReference>
<evidence type="ECO:0000256" key="1">
    <source>
        <dbReference type="SAM" id="Coils"/>
    </source>
</evidence>
<gene>
    <name evidence="3" type="ORF">JTE90_020051</name>
</gene>
<proteinExistence type="predicted"/>
<organism evidence="3 4">
    <name type="scientific">Oedothorax gibbosus</name>
    <dbReference type="NCBI Taxonomy" id="931172"/>
    <lineage>
        <taxon>Eukaryota</taxon>
        <taxon>Metazoa</taxon>
        <taxon>Ecdysozoa</taxon>
        <taxon>Arthropoda</taxon>
        <taxon>Chelicerata</taxon>
        <taxon>Arachnida</taxon>
        <taxon>Araneae</taxon>
        <taxon>Araneomorphae</taxon>
        <taxon>Entelegynae</taxon>
        <taxon>Araneoidea</taxon>
        <taxon>Linyphiidae</taxon>
        <taxon>Erigoninae</taxon>
        <taxon>Oedothorax</taxon>
    </lineage>
</organism>
<feature type="compositionally biased region" description="Low complexity" evidence="2">
    <location>
        <begin position="565"/>
        <end position="576"/>
    </location>
</feature>
<evidence type="ECO:0000313" key="4">
    <source>
        <dbReference type="Proteomes" id="UP000827092"/>
    </source>
</evidence>
<dbReference type="AlphaFoldDB" id="A0AAV6UTQ6"/>
<dbReference type="GO" id="GO:0007624">
    <property type="term" value="P:ultradian rhythm"/>
    <property type="evidence" value="ECO:0007669"/>
    <property type="project" value="InterPro"/>
</dbReference>
<reference evidence="3 4" key="1">
    <citation type="journal article" date="2022" name="Nat. Ecol. Evol.">
        <title>A masculinizing supergene underlies an exaggerated male reproductive morph in a spider.</title>
        <authorList>
            <person name="Hendrickx F."/>
            <person name="De Corte Z."/>
            <person name="Sonet G."/>
            <person name="Van Belleghem S.M."/>
            <person name="Kostlbacher S."/>
            <person name="Vangestel C."/>
        </authorList>
    </citation>
    <scope>NUCLEOTIDE SEQUENCE [LARGE SCALE GENOMIC DNA]</scope>
    <source>
        <strain evidence="3">W744_W776</strain>
    </source>
</reference>
<dbReference type="Proteomes" id="UP000827092">
    <property type="component" value="Unassembled WGS sequence"/>
</dbReference>
<dbReference type="EMBL" id="JAFNEN010000277">
    <property type="protein sequence ID" value="KAG8187179.1"/>
    <property type="molecule type" value="Genomic_DNA"/>
</dbReference>
<dbReference type="PANTHER" id="PTHR16001:SF4">
    <property type="entry name" value="ECTO-NOX DISULFIDE-THIOL EXCHANGER 1-LIKE PROTEIN"/>
    <property type="match status" value="1"/>
</dbReference>